<evidence type="ECO:0000313" key="2">
    <source>
        <dbReference type="EMBL" id="CAJ1967406.1"/>
    </source>
</evidence>
<name>A0AAD2GAB8_9STRA</name>
<feature type="transmembrane region" description="Helical" evidence="1">
    <location>
        <begin position="25"/>
        <end position="42"/>
    </location>
</feature>
<proteinExistence type="predicted"/>
<keyword evidence="1" id="KW-1133">Transmembrane helix</keyword>
<comment type="caution">
    <text evidence="2">The sequence shown here is derived from an EMBL/GenBank/DDBJ whole genome shotgun (WGS) entry which is preliminary data.</text>
</comment>
<evidence type="ECO:0000256" key="1">
    <source>
        <dbReference type="SAM" id="Phobius"/>
    </source>
</evidence>
<keyword evidence="1" id="KW-0812">Transmembrane</keyword>
<feature type="transmembrane region" description="Helical" evidence="1">
    <location>
        <begin position="105"/>
        <end position="123"/>
    </location>
</feature>
<dbReference type="AlphaFoldDB" id="A0AAD2GAB8"/>
<evidence type="ECO:0000313" key="3">
    <source>
        <dbReference type="Proteomes" id="UP001295423"/>
    </source>
</evidence>
<reference evidence="2" key="1">
    <citation type="submission" date="2023-08" db="EMBL/GenBank/DDBJ databases">
        <authorList>
            <person name="Audoor S."/>
            <person name="Bilcke G."/>
        </authorList>
    </citation>
    <scope>NUCLEOTIDE SEQUENCE</scope>
</reference>
<dbReference type="EMBL" id="CAKOGP040002325">
    <property type="protein sequence ID" value="CAJ1967406.1"/>
    <property type="molecule type" value="Genomic_DNA"/>
</dbReference>
<feature type="transmembrane region" description="Helical" evidence="1">
    <location>
        <begin position="62"/>
        <end position="85"/>
    </location>
</feature>
<sequence length="255" mass="28383">MAIIGTRLFGRTDRVPGLFYVATKFWHVCYIPLYPVSTYLIMEVKVLGYRAINIPTSPTSLLLAWIRALGWLLSFSFIVLMILHLPSSDGNNKGTKDSGEMENEAFAFFLACFFASSGFALFLQTHSGLKNASYERATEICSTFIPTRRRGRQGVQFVIDKRFGMDKESKKSCHGIDHMEMAILSSNKVLPSNNNTDDTCDGLSSSASDVRFANVRGDEEEDPCLQEGTDELITQEKGDHPSNSTLPTAIVLEQM</sequence>
<keyword evidence="1" id="KW-0472">Membrane</keyword>
<organism evidence="2 3">
    <name type="scientific">Cylindrotheca closterium</name>
    <dbReference type="NCBI Taxonomy" id="2856"/>
    <lineage>
        <taxon>Eukaryota</taxon>
        <taxon>Sar</taxon>
        <taxon>Stramenopiles</taxon>
        <taxon>Ochrophyta</taxon>
        <taxon>Bacillariophyta</taxon>
        <taxon>Bacillariophyceae</taxon>
        <taxon>Bacillariophycidae</taxon>
        <taxon>Bacillariales</taxon>
        <taxon>Bacillariaceae</taxon>
        <taxon>Cylindrotheca</taxon>
    </lineage>
</organism>
<gene>
    <name evidence="2" type="ORF">CYCCA115_LOCUS22759</name>
</gene>
<dbReference type="Proteomes" id="UP001295423">
    <property type="component" value="Unassembled WGS sequence"/>
</dbReference>
<keyword evidence="3" id="KW-1185">Reference proteome</keyword>
<protein>
    <submittedName>
        <fullName evidence="2">Uncharacterized protein</fullName>
    </submittedName>
</protein>
<accession>A0AAD2GAB8</accession>